<accession>A0A8B7CCX4</accession>
<evidence type="ECO:0000256" key="6">
    <source>
        <dbReference type="ARBA" id="ARBA00023157"/>
    </source>
</evidence>
<comment type="similarity">
    <text evidence="1">Belongs to the peptidase C1 family.</text>
</comment>
<dbReference type="Gene3D" id="2.10.25.160">
    <property type="entry name" value="Granulin"/>
    <property type="match status" value="1"/>
</dbReference>
<reference evidence="13" key="1">
    <citation type="submission" date="2025-08" db="UniProtKB">
        <authorList>
            <consortium name="RefSeq"/>
        </authorList>
    </citation>
    <scope>IDENTIFICATION</scope>
    <source>
        <tissue evidence="13">Young leaves</tissue>
    </source>
</reference>
<dbReference type="Gene3D" id="3.90.70.10">
    <property type="entry name" value="Cysteine proteinases"/>
    <property type="match status" value="1"/>
</dbReference>
<dbReference type="PROSITE" id="PS00639">
    <property type="entry name" value="THIOL_PROTEASE_HIS"/>
    <property type="match status" value="1"/>
</dbReference>
<dbReference type="Pfam" id="PF08246">
    <property type="entry name" value="Inhibitor_I29"/>
    <property type="match status" value="1"/>
</dbReference>
<dbReference type="PROSITE" id="PS00139">
    <property type="entry name" value="THIOL_PROTEASE_CYS"/>
    <property type="match status" value="1"/>
</dbReference>
<keyword evidence="2" id="KW-0645">Protease</keyword>
<dbReference type="OrthoDB" id="10253408at2759"/>
<dbReference type="SUPFAM" id="SSF54001">
    <property type="entry name" value="Cysteine proteinases"/>
    <property type="match status" value="1"/>
</dbReference>
<dbReference type="PROSITE" id="PS00640">
    <property type="entry name" value="THIOL_PROTEASE_ASN"/>
    <property type="match status" value="1"/>
</dbReference>
<dbReference type="KEGG" id="pda:103712021"/>
<evidence type="ECO:0000256" key="4">
    <source>
        <dbReference type="ARBA" id="ARBA00022801"/>
    </source>
</evidence>
<sequence length="441" mass="48243">MDPSSSLPKPLFSLLLLLLLLLSPLSSSYSDLFESWCKEHGKRYASEEVKLARFRAFEDNRAFVTEHNAAANSSYTLALNAFADLNHPEFRALRLGLNPRLAVPSVNRTAFRGFVGDVPDSIDWRKKGAVTHVKDQGSCGACWAFSATGAIEGINQVVTGSLASLSEQELCDCDRTYNSGCGGGLMDYAFKWVIQNHGIDTEDDYPYQAAEKTCLKSKLNHRVVTIDGYTDIPPNSEDLLLQAVATQPVSVGICGSESAFQLYSKGIFTGPCSTSLDHAVLIVGYGSEDGVDYWILKNSWGTNWGMDGYMYMLRNSGNSQGVCGINMLASYPTKTSPNPPPSPGPGPTKCSFLTYCPEGNTCCCTWRVLGLCLSWSCCELENAVCCKDHRSCCPSDYPICDTGTKRCYKGNGNSTGIKGIERKDSYVGFDSWDDLLRVWDP</sequence>
<dbReference type="GO" id="GO:0006508">
    <property type="term" value="P:proteolysis"/>
    <property type="evidence" value="ECO:0007669"/>
    <property type="project" value="UniProtKB-KW"/>
</dbReference>
<evidence type="ECO:0000256" key="5">
    <source>
        <dbReference type="ARBA" id="ARBA00022807"/>
    </source>
</evidence>
<dbReference type="SUPFAM" id="SSF57277">
    <property type="entry name" value="Granulin repeat"/>
    <property type="match status" value="1"/>
</dbReference>
<keyword evidence="5" id="KW-0788">Thiol protease</keyword>
<dbReference type="InterPro" id="IPR013201">
    <property type="entry name" value="Prot_inhib_I29"/>
</dbReference>
<evidence type="ECO:0000256" key="7">
    <source>
        <dbReference type="ARBA" id="ARBA00023180"/>
    </source>
</evidence>
<feature type="domain" description="Cathepsin propeptide inhibitor" evidence="11">
    <location>
        <begin position="33"/>
        <end position="90"/>
    </location>
</feature>
<dbReference type="RefSeq" id="XP_008796612.2">
    <property type="nucleotide sequence ID" value="XM_008798390.4"/>
</dbReference>
<feature type="signal peptide" evidence="8">
    <location>
        <begin position="1"/>
        <end position="30"/>
    </location>
</feature>
<evidence type="ECO:0000313" key="13">
    <source>
        <dbReference type="RefSeq" id="XP_008796612.2"/>
    </source>
</evidence>
<evidence type="ECO:0000256" key="3">
    <source>
        <dbReference type="ARBA" id="ARBA00022729"/>
    </source>
</evidence>
<dbReference type="SMART" id="SM00848">
    <property type="entry name" value="Inhibitor_I29"/>
    <property type="match status" value="1"/>
</dbReference>
<gene>
    <name evidence="13" type="primary">LOC103712021</name>
</gene>
<proteinExistence type="inferred from homology"/>
<feature type="chain" id="PRO_5034342400" evidence="8">
    <location>
        <begin position="31"/>
        <end position="441"/>
    </location>
</feature>
<organism evidence="12 13">
    <name type="scientific">Phoenix dactylifera</name>
    <name type="common">Date palm</name>
    <dbReference type="NCBI Taxonomy" id="42345"/>
    <lineage>
        <taxon>Eukaryota</taxon>
        <taxon>Viridiplantae</taxon>
        <taxon>Streptophyta</taxon>
        <taxon>Embryophyta</taxon>
        <taxon>Tracheophyta</taxon>
        <taxon>Spermatophyta</taxon>
        <taxon>Magnoliopsida</taxon>
        <taxon>Liliopsida</taxon>
        <taxon>Arecaceae</taxon>
        <taxon>Coryphoideae</taxon>
        <taxon>Phoeniceae</taxon>
        <taxon>Phoenix</taxon>
    </lineage>
</organism>
<protein>
    <submittedName>
        <fullName evidence="13">Low-temperature-induced cysteine proteinase</fullName>
    </submittedName>
</protein>
<name>A0A8B7CCX4_PHODC</name>
<keyword evidence="12" id="KW-1185">Reference proteome</keyword>
<dbReference type="InterPro" id="IPR025661">
    <property type="entry name" value="Pept_asp_AS"/>
</dbReference>
<dbReference type="SMART" id="SM00645">
    <property type="entry name" value="Pept_C1"/>
    <property type="match status" value="1"/>
</dbReference>
<dbReference type="InterPro" id="IPR037277">
    <property type="entry name" value="Granulin_sf"/>
</dbReference>
<keyword evidence="4" id="KW-0378">Hydrolase</keyword>
<dbReference type="InterPro" id="IPR025660">
    <property type="entry name" value="Pept_his_AS"/>
</dbReference>
<keyword evidence="3 8" id="KW-0732">Signal</keyword>
<dbReference type="FunFam" id="2.10.25.160:FF:000002">
    <property type="entry name" value="Cysteine protease 1"/>
    <property type="match status" value="1"/>
</dbReference>
<dbReference type="Pfam" id="PF00396">
    <property type="entry name" value="Granulin"/>
    <property type="match status" value="1"/>
</dbReference>
<dbReference type="InterPro" id="IPR000668">
    <property type="entry name" value="Peptidase_C1A_C"/>
</dbReference>
<dbReference type="Pfam" id="PF00112">
    <property type="entry name" value="Peptidase_C1"/>
    <property type="match status" value="1"/>
</dbReference>
<feature type="domain" description="Peptidase C1A papain C-terminal" evidence="10">
    <location>
        <begin position="118"/>
        <end position="333"/>
    </location>
</feature>
<keyword evidence="7" id="KW-0325">Glycoprotein</keyword>
<evidence type="ECO:0000259" key="9">
    <source>
        <dbReference type="SMART" id="SM00277"/>
    </source>
</evidence>
<evidence type="ECO:0000256" key="8">
    <source>
        <dbReference type="SAM" id="SignalP"/>
    </source>
</evidence>
<dbReference type="AlphaFoldDB" id="A0A8B7CCX4"/>
<evidence type="ECO:0000256" key="1">
    <source>
        <dbReference type="ARBA" id="ARBA00008455"/>
    </source>
</evidence>
<dbReference type="InterPro" id="IPR000118">
    <property type="entry name" value="Granulin"/>
</dbReference>
<dbReference type="InterPro" id="IPR000169">
    <property type="entry name" value="Pept_cys_AS"/>
</dbReference>
<dbReference type="PRINTS" id="PR00705">
    <property type="entry name" value="PAPAIN"/>
</dbReference>
<dbReference type="InterPro" id="IPR039417">
    <property type="entry name" value="Peptidase_C1A_papain-like"/>
</dbReference>
<dbReference type="Proteomes" id="UP000228380">
    <property type="component" value="Unplaced"/>
</dbReference>
<dbReference type="InterPro" id="IPR013128">
    <property type="entry name" value="Peptidase_C1A"/>
</dbReference>
<dbReference type="FunFam" id="3.90.70.10:FF:000067">
    <property type="entry name" value="Senescence-specific cysteine protease"/>
    <property type="match status" value="1"/>
</dbReference>
<dbReference type="CDD" id="cd02248">
    <property type="entry name" value="Peptidase_C1A"/>
    <property type="match status" value="1"/>
</dbReference>
<evidence type="ECO:0000259" key="10">
    <source>
        <dbReference type="SMART" id="SM00645"/>
    </source>
</evidence>
<dbReference type="GeneID" id="103712021"/>
<feature type="domain" description="Granulins" evidence="9">
    <location>
        <begin position="350"/>
        <end position="407"/>
    </location>
</feature>
<evidence type="ECO:0000259" key="11">
    <source>
        <dbReference type="SMART" id="SM00848"/>
    </source>
</evidence>
<dbReference type="SMART" id="SM00277">
    <property type="entry name" value="GRAN"/>
    <property type="match status" value="1"/>
</dbReference>
<evidence type="ECO:0000256" key="2">
    <source>
        <dbReference type="ARBA" id="ARBA00022670"/>
    </source>
</evidence>
<evidence type="ECO:0000313" key="12">
    <source>
        <dbReference type="Proteomes" id="UP000228380"/>
    </source>
</evidence>
<keyword evidence="6" id="KW-1015">Disulfide bond</keyword>
<dbReference type="GO" id="GO:0008234">
    <property type="term" value="F:cysteine-type peptidase activity"/>
    <property type="evidence" value="ECO:0007669"/>
    <property type="project" value="UniProtKB-KW"/>
</dbReference>
<dbReference type="PANTHER" id="PTHR12411">
    <property type="entry name" value="CYSTEINE PROTEASE FAMILY C1-RELATED"/>
    <property type="match status" value="1"/>
</dbReference>
<dbReference type="InterPro" id="IPR038765">
    <property type="entry name" value="Papain-like_cys_pep_sf"/>
</dbReference>